<evidence type="ECO:0000313" key="3">
    <source>
        <dbReference type="Proteomes" id="UP001153737"/>
    </source>
</evidence>
<evidence type="ECO:0000313" key="2">
    <source>
        <dbReference type="EMBL" id="CAG9818148.1"/>
    </source>
</evidence>
<feature type="region of interest" description="Disordered" evidence="1">
    <location>
        <begin position="350"/>
        <end position="369"/>
    </location>
</feature>
<sequence>MREENRDQIRISVEQHIKDIEIKDTQKGKRILHIKDLDAITRIEEAERSLKEATGRNELTVRSIRPAYGRMQNSRGKSRSSKHFAETSKNKENDNNDNSVAEEPNSENVYEEVQEDNSNFTNDPKTLALPNFEDPALWKHDYDHDYTEMILENWTEQNLAEMDFLMSKRKFGEQKRGVERTIAKKNLLRIKPFSYKSKTILKAKENIVRHGNLQSIKSDSTVRKIRSESLAQWDRDRDDIIDLIKMQREHNDYIKEVCVPFNVKIYKKNGKWPVFGSIVTDFSYANLHAISKACNRQTLSEYIELTFRISSGTESAPKCNVIEQTESNEYVTLNPLSLYNADISKSGSIAASPSEDNLDGPSLMPEPPSTEIMAAEEPDFSYLNQDANIPIFDSNHLAFGYPHLRHHCLC</sequence>
<evidence type="ECO:0000256" key="1">
    <source>
        <dbReference type="SAM" id="MobiDB-lite"/>
    </source>
</evidence>
<name>A0A9N9SDU6_PHACE</name>
<feature type="region of interest" description="Disordered" evidence="1">
    <location>
        <begin position="57"/>
        <end position="109"/>
    </location>
</feature>
<feature type="compositionally biased region" description="Basic and acidic residues" evidence="1">
    <location>
        <begin position="83"/>
        <end position="94"/>
    </location>
</feature>
<protein>
    <submittedName>
        <fullName evidence="2">Uncharacterized protein</fullName>
    </submittedName>
</protein>
<keyword evidence="3" id="KW-1185">Reference proteome</keyword>
<reference evidence="2" key="1">
    <citation type="submission" date="2022-01" db="EMBL/GenBank/DDBJ databases">
        <authorList>
            <person name="King R."/>
        </authorList>
    </citation>
    <scope>NUCLEOTIDE SEQUENCE</scope>
</reference>
<proteinExistence type="predicted"/>
<dbReference type="EMBL" id="OU896723">
    <property type="protein sequence ID" value="CAG9818148.1"/>
    <property type="molecule type" value="Genomic_DNA"/>
</dbReference>
<dbReference type="AlphaFoldDB" id="A0A9N9SDU6"/>
<dbReference type="Proteomes" id="UP001153737">
    <property type="component" value="Chromosome 17"/>
</dbReference>
<accession>A0A9N9SDU6</accession>
<dbReference type="OrthoDB" id="6776887at2759"/>
<reference evidence="2" key="2">
    <citation type="submission" date="2022-10" db="EMBL/GenBank/DDBJ databases">
        <authorList>
            <consortium name="ENA_rothamsted_submissions"/>
            <consortium name="culmorum"/>
            <person name="King R."/>
        </authorList>
    </citation>
    <scope>NUCLEOTIDE SEQUENCE</scope>
</reference>
<gene>
    <name evidence="2" type="ORF">PHAECO_LOCUS5554</name>
</gene>
<organism evidence="2 3">
    <name type="scientific">Phaedon cochleariae</name>
    <name type="common">Mustard beetle</name>
    <dbReference type="NCBI Taxonomy" id="80249"/>
    <lineage>
        <taxon>Eukaryota</taxon>
        <taxon>Metazoa</taxon>
        <taxon>Ecdysozoa</taxon>
        <taxon>Arthropoda</taxon>
        <taxon>Hexapoda</taxon>
        <taxon>Insecta</taxon>
        <taxon>Pterygota</taxon>
        <taxon>Neoptera</taxon>
        <taxon>Endopterygota</taxon>
        <taxon>Coleoptera</taxon>
        <taxon>Polyphaga</taxon>
        <taxon>Cucujiformia</taxon>
        <taxon>Chrysomeloidea</taxon>
        <taxon>Chrysomelidae</taxon>
        <taxon>Chrysomelinae</taxon>
        <taxon>Chrysomelini</taxon>
        <taxon>Phaedon</taxon>
    </lineage>
</organism>